<sequence length="85" mass="10172">MFNPEKRGLVVQACARKEAECFRVPKYNPENWEFKISSVPMLRMIWKTCEWDTEKTYRLTGICHSEYNLVEFDMKQATVLTVEEF</sequence>
<dbReference type="Proteomes" id="UP000253208">
    <property type="component" value="Unassembled WGS sequence"/>
</dbReference>
<evidence type="ECO:0000313" key="2">
    <source>
        <dbReference type="Proteomes" id="UP000253208"/>
    </source>
</evidence>
<reference evidence="1 2" key="1">
    <citation type="submission" date="2018-02" db="EMBL/GenBank/DDBJ databases">
        <title>Complete genome sequencing of Faecalibacterium prausnitzii strains isolated from the human gut.</title>
        <authorList>
            <person name="Fitzgerald B.C."/>
            <person name="Shkoporov A.N."/>
            <person name="Ross P.R."/>
            <person name="Hill C."/>
        </authorList>
    </citation>
    <scope>NUCLEOTIDE SEQUENCE [LARGE SCALE GENOMIC DNA]</scope>
    <source>
        <strain evidence="1 2">APC942/31-1</strain>
    </source>
</reference>
<organism evidence="1 2">
    <name type="scientific">Blautia obeum</name>
    <dbReference type="NCBI Taxonomy" id="40520"/>
    <lineage>
        <taxon>Bacteria</taxon>
        <taxon>Bacillati</taxon>
        <taxon>Bacillota</taxon>
        <taxon>Clostridia</taxon>
        <taxon>Lachnospirales</taxon>
        <taxon>Lachnospiraceae</taxon>
        <taxon>Blautia</taxon>
    </lineage>
</organism>
<accession>A0A367G6V4</accession>
<name>A0A367G6V4_9FIRM</name>
<comment type="caution">
    <text evidence="1">The sequence shown here is derived from an EMBL/GenBank/DDBJ whole genome shotgun (WGS) entry which is preliminary data.</text>
</comment>
<gene>
    <name evidence="1" type="ORF">C4886_00125</name>
</gene>
<dbReference type="AlphaFoldDB" id="A0A367G6V4"/>
<protein>
    <submittedName>
        <fullName evidence="1">Uncharacterized protein</fullName>
    </submittedName>
</protein>
<dbReference type="EMBL" id="PSQG01000001">
    <property type="protein sequence ID" value="RCH46390.1"/>
    <property type="molecule type" value="Genomic_DNA"/>
</dbReference>
<evidence type="ECO:0000313" key="1">
    <source>
        <dbReference type="EMBL" id="RCH46390.1"/>
    </source>
</evidence>
<proteinExistence type="predicted"/>